<dbReference type="EMBL" id="JAVDYB010000001">
    <property type="protein sequence ID" value="MDR7277324.1"/>
    <property type="molecule type" value="Genomic_DNA"/>
</dbReference>
<keyword evidence="1" id="KW-0430">Lectin</keyword>
<accession>A0AAE3YP17</accession>
<dbReference type="InterPro" id="IPR000772">
    <property type="entry name" value="Ricin_B_lectin"/>
</dbReference>
<dbReference type="AlphaFoldDB" id="A0AAE3YP17"/>
<dbReference type="SUPFAM" id="SSF50370">
    <property type="entry name" value="Ricin B-like lectins"/>
    <property type="match status" value="2"/>
</dbReference>
<dbReference type="PANTHER" id="PTHR11675">
    <property type="entry name" value="N-ACETYLGALACTOSAMINYLTRANSFERASE"/>
    <property type="match status" value="1"/>
</dbReference>
<dbReference type="PROSITE" id="PS50231">
    <property type="entry name" value="RICIN_B_LECTIN"/>
    <property type="match status" value="2"/>
</dbReference>
<dbReference type="InterPro" id="IPR035992">
    <property type="entry name" value="Ricin_B-like_lectins"/>
</dbReference>
<dbReference type="GO" id="GO:0005509">
    <property type="term" value="F:calcium ion binding"/>
    <property type="evidence" value="ECO:0007669"/>
    <property type="project" value="InterPro"/>
</dbReference>
<comment type="caution">
    <text evidence="4">The sequence shown here is derived from an EMBL/GenBank/DDBJ whole genome shotgun (WGS) entry which is preliminary data.</text>
</comment>
<reference evidence="4" key="1">
    <citation type="submission" date="2023-07" db="EMBL/GenBank/DDBJ databases">
        <title>Sequencing the genomes of 1000 actinobacteria strains.</title>
        <authorList>
            <person name="Klenk H.-P."/>
        </authorList>
    </citation>
    <scope>NUCLEOTIDE SEQUENCE</scope>
    <source>
        <strain evidence="4">DSM 44707</strain>
    </source>
</reference>
<dbReference type="SMART" id="SM00458">
    <property type="entry name" value="RICIN"/>
    <property type="match status" value="2"/>
</dbReference>
<dbReference type="CDD" id="cd00161">
    <property type="entry name" value="beta-trefoil_Ricin-like"/>
    <property type="match status" value="1"/>
</dbReference>
<protein>
    <recommendedName>
        <fullName evidence="3">Ricin B lectin domain-containing protein</fullName>
    </recommendedName>
</protein>
<dbReference type="InterPro" id="IPR015919">
    <property type="entry name" value="Cadherin-like_sf"/>
</dbReference>
<proteinExistence type="predicted"/>
<evidence type="ECO:0000313" key="5">
    <source>
        <dbReference type="Proteomes" id="UP001183643"/>
    </source>
</evidence>
<dbReference type="InterPro" id="IPR013783">
    <property type="entry name" value="Ig-like_fold"/>
</dbReference>
<evidence type="ECO:0000259" key="3">
    <source>
        <dbReference type="SMART" id="SM00458"/>
    </source>
</evidence>
<evidence type="ECO:0000256" key="2">
    <source>
        <dbReference type="ARBA" id="ARBA00023157"/>
    </source>
</evidence>
<dbReference type="Gene3D" id="2.80.10.50">
    <property type="match status" value="2"/>
</dbReference>
<keyword evidence="5" id="KW-1185">Reference proteome</keyword>
<dbReference type="SUPFAM" id="SSF49313">
    <property type="entry name" value="Cadherin-like"/>
    <property type="match status" value="2"/>
</dbReference>
<gene>
    <name evidence="4" type="ORF">J2S41_004102</name>
</gene>
<dbReference type="Pfam" id="PF00652">
    <property type="entry name" value="Ricin_B_lectin"/>
    <property type="match status" value="2"/>
</dbReference>
<organism evidence="4 5">
    <name type="scientific">Catenuloplanes atrovinosus</name>
    <dbReference type="NCBI Taxonomy" id="137266"/>
    <lineage>
        <taxon>Bacteria</taxon>
        <taxon>Bacillati</taxon>
        <taxon>Actinomycetota</taxon>
        <taxon>Actinomycetes</taxon>
        <taxon>Micromonosporales</taxon>
        <taxon>Micromonosporaceae</taxon>
        <taxon>Catenuloplanes</taxon>
    </lineage>
</organism>
<name>A0AAE3YP17_9ACTN</name>
<dbReference type="Pfam" id="PF05345">
    <property type="entry name" value="He_PIG"/>
    <property type="match status" value="2"/>
</dbReference>
<dbReference type="Proteomes" id="UP001183643">
    <property type="component" value="Unassembled WGS sequence"/>
</dbReference>
<dbReference type="RefSeq" id="WP_310369546.1">
    <property type="nucleotide sequence ID" value="NZ_JAVDYB010000001.1"/>
</dbReference>
<evidence type="ECO:0000313" key="4">
    <source>
        <dbReference type="EMBL" id="MDR7277324.1"/>
    </source>
</evidence>
<sequence length="756" mass="79850">MLVATLVVAGSTTAVMPILNRTAEAADCHESAPPTLTSYLTDDREMTRLICNTDVALYGDAALAALPAAQTAWIEPFTTAVWVYLRDRYGDCSVPRTLPAQLGPCADFGAPRPLFGLYHGTGAGGTEAPRLIVNGGRNTISVSYTDWSATSTTARDIIAHEACHVVENGSQGLWDSPAYDVWGDSRWAEFCMYDLYQNTGRTADAQRLFHAYSEGANDNPAGAVGAHWFHDWFYPLWREHGSEVMNRYFGLLSRHFPKININDGTSQGYARRMTTGEFVHFMSGAAGVDLSGRAATAFNTGFDRAEFAAAKEQFPEITYANAPCLVDGAACPTPSVAYPGPQSFSRTTRSSVRIAATAPGGGALTYRAEGLPTGLSIDAASGEISGVATATTAATGTATVTAAAGADTASTTFLWTVADRTGPVRDGTGQCADNWDGRADDGNHIQSQNCTGIRQQHAAITGETWTYGGKCVSLDDDRVTDGTTVVLWTCDGRTTQRWQIDDATGTIRNGASNTCLTGHGFQQDLTISRCDGSADQQWLAPGQSATVTHPGEQSTGRGSPVSTQITAVPATPGQALTYSAAGLPAGLTMNTVTGRITGTVTAPAGRYTVTISARSGSGTPAGVTFNWTINDFTGAIADGDGFCIDNWDGRTDDGNRIMSQNCTGIAQQRISITGGTWSFGAKCMSLEDSEPHDGTKVSLWTCDGSTRQQWRTDAATGTVRNVASGTCLTGNDFQADLTVTACVPGAARQTWRRIPA</sequence>
<feature type="domain" description="Ricin B lectin" evidence="3">
    <location>
        <begin position="456"/>
        <end position="578"/>
    </location>
</feature>
<dbReference type="GO" id="GO:0005975">
    <property type="term" value="P:carbohydrate metabolic process"/>
    <property type="evidence" value="ECO:0007669"/>
    <property type="project" value="UniProtKB-ARBA"/>
</dbReference>
<keyword evidence="2" id="KW-1015">Disulfide bond</keyword>
<dbReference type="GO" id="GO:0030246">
    <property type="term" value="F:carbohydrate binding"/>
    <property type="evidence" value="ECO:0007669"/>
    <property type="project" value="UniProtKB-KW"/>
</dbReference>
<evidence type="ECO:0000256" key="1">
    <source>
        <dbReference type="ARBA" id="ARBA00022734"/>
    </source>
</evidence>
<feature type="domain" description="Ricin B lectin" evidence="3">
    <location>
        <begin position="630"/>
        <end position="754"/>
    </location>
</feature>
<dbReference type="Gene3D" id="2.60.40.10">
    <property type="entry name" value="Immunoglobulins"/>
    <property type="match status" value="2"/>
</dbReference>
<dbReference type="GO" id="GO:0016020">
    <property type="term" value="C:membrane"/>
    <property type="evidence" value="ECO:0007669"/>
    <property type="project" value="InterPro"/>
</dbReference>